<dbReference type="PANTHER" id="PTHR10908">
    <property type="entry name" value="SEROTONIN N-ACETYLTRANSFERASE"/>
    <property type="match status" value="1"/>
</dbReference>
<dbReference type="InterPro" id="IPR000182">
    <property type="entry name" value="GNAT_dom"/>
</dbReference>
<dbReference type="Proteomes" id="UP001189429">
    <property type="component" value="Unassembled WGS sequence"/>
</dbReference>
<reference evidence="4" key="1">
    <citation type="submission" date="2023-10" db="EMBL/GenBank/DDBJ databases">
        <authorList>
            <person name="Chen Y."/>
            <person name="Shah S."/>
            <person name="Dougan E. K."/>
            <person name="Thang M."/>
            <person name="Chan C."/>
        </authorList>
    </citation>
    <scope>NUCLEOTIDE SEQUENCE [LARGE SCALE GENOMIC DNA]</scope>
</reference>
<dbReference type="InterPro" id="IPR016181">
    <property type="entry name" value="Acyl_CoA_acyltransferase"/>
</dbReference>
<keyword evidence="1" id="KW-0808">Transferase</keyword>
<dbReference type="InterPro" id="IPR051635">
    <property type="entry name" value="SNAT-like"/>
</dbReference>
<evidence type="ECO:0000313" key="4">
    <source>
        <dbReference type="EMBL" id="CAK0814713.1"/>
    </source>
</evidence>
<dbReference type="SUPFAM" id="SSF55729">
    <property type="entry name" value="Acyl-CoA N-acyltransferases (Nat)"/>
    <property type="match status" value="1"/>
</dbReference>
<dbReference type="CDD" id="cd04301">
    <property type="entry name" value="NAT_SF"/>
    <property type="match status" value="1"/>
</dbReference>
<feature type="domain" description="N-acetyltransferase" evidence="3">
    <location>
        <begin position="86"/>
        <end position="169"/>
    </location>
</feature>
<dbReference type="Gene3D" id="3.40.630.30">
    <property type="match status" value="2"/>
</dbReference>
<accession>A0ABN9RB89</accession>
<name>A0ABN9RB89_9DINO</name>
<dbReference type="Pfam" id="PF00583">
    <property type="entry name" value="Acetyltransf_1"/>
    <property type="match status" value="1"/>
</dbReference>
<evidence type="ECO:0000256" key="1">
    <source>
        <dbReference type="ARBA" id="ARBA00022679"/>
    </source>
</evidence>
<keyword evidence="2" id="KW-0012">Acyltransferase</keyword>
<dbReference type="EMBL" id="CAUYUJ010005715">
    <property type="protein sequence ID" value="CAK0814713.1"/>
    <property type="molecule type" value="Genomic_DNA"/>
</dbReference>
<keyword evidence="5" id="KW-1185">Reference proteome</keyword>
<gene>
    <name evidence="4" type="ORF">PCOR1329_LOCUS18238</name>
</gene>
<organism evidence="4 5">
    <name type="scientific">Prorocentrum cordatum</name>
    <dbReference type="NCBI Taxonomy" id="2364126"/>
    <lineage>
        <taxon>Eukaryota</taxon>
        <taxon>Sar</taxon>
        <taxon>Alveolata</taxon>
        <taxon>Dinophyceae</taxon>
        <taxon>Prorocentrales</taxon>
        <taxon>Prorocentraceae</taxon>
        <taxon>Prorocentrum</taxon>
    </lineage>
</organism>
<proteinExistence type="predicted"/>
<evidence type="ECO:0000259" key="3">
    <source>
        <dbReference type="Pfam" id="PF00583"/>
    </source>
</evidence>
<protein>
    <recommendedName>
        <fullName evidence="3">N-acetyltransferase domain-containing protein</fullName>
    </recommendedName>
</protein>
<sequence>ELELAVLCCKAPLREFYRRAGFGCVGLSAFVHGRDPWWDMKMVLAEEDLLFGQALLKGVKGDVGQLVSTVLSIEVASYPADEAATLESLTFRMTEVPELFLVAYEGAEIVGYICGTRGDGDQSGEEALGSNVPDGRTALVHSVCVRPGRRGRGLAARMLARYVESLRAAAERGELALSCCAARKI</sequence>
<feature type="non-terminal residue" evidence="4">
    <location>
        <position position="1"/>
    </location>
</feature>
<evidence type="ECO:0000313" key="5">
    <source>
        <dbReference type="Proteomes" id="UP001189429"/>
    </source>
</evidence>
<comment type="caution">
    <text evidence="4">The sequence shown here is derived from an EMBL/GenBank/DDBJ whole genome shotgun (WGS) entry which is preliminary data.</text>
</comment>
<evidence type="ECO:0000256" key="2">
    <source>
        <dbReference type="ARBA" id="ARBA00023315"/>
    </source>
</evidence>
<dbReference type="PANTHER" id="PTHR10908:SF0">
    <property type="entry name" value="SEROTONIN N-ACETYLTRANSFERASE"/>
    <property type="match status" value="1"/>
</dbReference>